<gene>
    <name evidence="1" type="ORF">BFAG_02583</name>
</gene>
<dbReference type="EMBL" id="EQ973214">
    <property type="protein sequence ID" value="EFR53886.1"/>
    <property type="molecule type" value="Genomic_DNA"/>
</dbReference>
<keyword evidence="2" id="KW-1185">Reference proteome</keyword>
<organism evidence="1 2">
    <name type="scientific">Bacteroides fragilis 3_1_12</name>
    <dbReference type="NCBI Taxonomy" id="457424"/>
    <lineage>
        <taxon>Bacteria</taxon>
        <taxon>Pseudomonadati</taxon>
        <taxon>Bacteroidota</taxon>
        <taxon>Bacteroidia</taxon>
        <taxon>Bacteroidales</taxon>
        <taxon>Bacteroidaceae</taxon>
        <taxon>Bacteroides</taxon>
    </lineage>
</organism>
<evidence type="ECO:0000313" key="2">
    <source>
        <dbReference type="Proteomes" id="UP000005101"/>
    </source>
</evidence>
<sequence length="45" mass="5043">MPNILTNRLFFTHLNFIIPIQLCVFKLAKGLYPLSPLSASGLSRP</sequence>
<dbReference type="Proteomes" id="UP000005101">
    <property type="component" value="Unassembled WGS sequence"/>
</dbReference>
<accession>A0ABN0BLS3</accession>
<reference evidence="1 2" key="1">
    <citation type="submission" date="2008-12" db="EMBL/GenBank/DDBJ databases">
        <title>Annotation of Bacteroides fragilis strain 3_1_12.</title>
        <authorList>
            <consortium name="The Broad Institute Genome Sequencing Platform"/>
            <person name="Ward D."/>
            <person name="Young S.K."/>
            <person name="Kodira C.D."/>
            <person name="Zeng Q."/>
            <person name="Koehrsen M."/>
            <person name="Alvarado L."/>
            <person name="Berlin A."/>
            <person name="Borenstein D."/>
            <person name="Chen Z."/>
            <person name="Engels R."/>
            <person name="Freedman E."/>
            <person name="Gellesch M."/>
            <person name="Goldberg J."/>
            <person name="Griggs A."/>
            <person name="Gujja S."/>
            <person name="Heiman D."/>
            <person name="Hepburn T."/>
            <person name="Howarth C."/>
            <person name="Jen D."/>
            <person name="Larson L."/>
            <person name="Lewis B."/>
            <person name="Mehta T."/>
            <person name="Park D."/>
            <person name="Pearson M."/>
            <person name="Roberts A."/>
            <person name="Saif S."/>
            <person name="Shea T."/>
            <person name="Shenoy N."/>
            <person name="Sisk P."/>
            <person name="Stolte C."/>
            <person name="Sykes S."/>
            <person name="Walk T."/>
            <person name="White J."/>
            <person name="Yandava C."/>
            <person name="Allen-Vercoe E."/>
            <person name="Strauss J."/>
            <person name="Ambrose C."/>
            <person name="Lander E."/>
            <person name="Nusbaum C."/>
            <person name="Galagan J."/>
            <person name="Birren B."/>
        </authorList>
    </citation>
    <scope>NUCLEOTIDE SEQUENCE [LARGE SCALE GENOMIC DNA]</scope>
    <source>
        <strain evidence="1 2">3_1_12</strain>
    </source>
</reference>
<proteinExistence type="predicted"/>
<protein>
    <submittedName>
        <fullName evidence="1">Uncharacterized protein</fullName>
    </submittedName>
</protein>
<evidence type="ECO:0000313" key="1">
    <source>
        <dbReference type="EMBL" id="EFR53886.1"/>
    </source>
</evidence>
<name>A0ABN0BLS3_BACFG</name>